<keyword evidence="2" id="KW-1185">Reference proteome</keyword>
<dbReference type="Proteomes" id="UP001431209">
    <property type="component" value="Unassembled WGS sequence"/>
</dbReference>
<evidence type="ECO:0000313" key="1">
    <source>
        <dbReference type="EMBL" id="KAL0486215.1"/>
    </source>
</evidence>
<name>A0AAW2Z9T0_9EUKA</name>
<reference evidence="1 2" key="1">
    <citation type="submission" date="2024-03" db="EMBL/GenBank/DDBJ databases">
        <title>The Acrasis kona genome and developmental transcriptomes reveal deep origins of eukaryotic multicellular pathways.</title>
        <authorList>
            <person name="Sheikh S."/>
            <person name="Fu C.-J."/>
            <person name="Brown M.W."/>
            <person name="Baldauf S.L."/>
        </authorList>
    </citation>
    <scope>NUCLEOTIDE SEQUENCE [LARGE SCALE GENOMIC DNA]</scope>
    <source>
        <strain evidence="1 2">ATCC MYA-3509</strain>
    </source>
</reference>
<proteinExistence type="predicted"/>
<evidence type="ECO:0000313" key="2">
    <source>
        <dbReference type="Proteomes" id="UP001431209"/>
    </source>
</evidence>
<dbReference type="EMBL" id="JAOPGA020001209">
    <property type="protein sequence ID" value="KAL0486215.1"/>
    <property type="molecule type" value="Genomic_DNA"/>
</dbReference>
<comment type="caution">
    <text evidence="1">The sequence shown here is derived from an EMBL/GenBank/DDBJ whole genome shotgun (WGS) entry which is preliminary data.</text>
</comment>
<protein>
    <submittedName>
        <fullName evidence="1">Uncharacterized protein</fullName>
    </submittedName>
</protein>
<sequence length="304" mass="34063">MNKQFLTRTVGIPIRREVRIVPLNLDKSVIKNLDSSQKCKYHFKVPNLFMLKTPILKESDSKESPETLVQGKKLQTLLIIHEELKGIGFESESMANLTEEVKGTSPESKTTKDLNVSERIKSTAAKADKCKDFISTLVTKDEITTNSHVTVTGKDQNKSATDTLPVKMPYVEEIVKDRLHKKHHARALKLLSSNMLETLKQWGSLSADEKKIFPLALVKVLDAAAGLTTQPDQRVSLLLKEAQVKLAEIDKRLEPFVTKTPYGAKRYNGSNECTLILKEARSFGTKLRVKIGTILGLSYTNKCK</sequence>
<gene>
    <name evidence="1" type="ORF">AKO1_001910</name>
</gene>
<accession>A0AAW2Z9T0</accession>
<organism evidence="1 2">
    <name type="scientific">Acrasis kona</name>
    <dbReference type="NCBI Taxonomy" id="1008807"/>
    <lineage>
        <taxon>Eukaryota</taxon>
        <taxon>Discoba</taxon>
        <taxon>Heterolobosea</taxon>
        <taxon>Tetramitia</taxon>
        <taxon>Eutetramitia</taxon>
        <taxon>Acrasidae</taxon>
        <taxon>Acrasis</taxon>
    </lineage>
</organism>
<dbReference type="AlphaFoldDB" id="A0AAW2Z9T0"/>